<dbReference type="AlphaFoldDB" id="A0A7G8BF50"/>
<reference evidence="1 2" key="1">
    <citation type="submission" date="2020-08" db="EMBL/GenBank/DDBJ databases">
        <title>Edaphobacter telluris sp. nov. and Acidobacterium dinghuensis sp. nov., two acidobacteria isolated from forest soil.</title>
        <authorList>
            <person name="Fu J."/>
            <person name="Qiu L."/>
        </authorList>
    </citation>
    <scope>NUCLEOTIDE SEQUENCE [LARGE SCALE GENOMIC DNA]</scope>
    <source>
        <strain evidence="1">4Y35</strain>
    </source>
</reference>
<dbReference type="KEGG" id="adin:H7849_19025"/>
<dbReference type="SUPFAM" id="SSF160574">
    <property type="entry name" value="BT0923-like"/>
    <property type="match status" value="1"/>
</dbReference>
<protein>
    <submittedName>
        <fullName evidence="1">Uncharacterized protein</fullName>
    </submittedName>
</protein>
<dbReference type="Gene3D" id="3.10.450.40">
    <property type="match status" value="1"/>
</dbReference>
<evidence type="ECO:0000313" key="1">
    <source>
        <dbReference type="EMBL" id="QNI31170.1"/>
    </source>
</evidence>
<sequence>MKNALIVAIGAATALSINSHAEAKRVNFGDLPPAVKETAQRESLGATVKGYSKEVENGRVEYEVEMMLNGMSKDVSIDPSGKVIEVEQQVSLDAVPAAAMAAIQKGAEGGSIRMVEEVKSDSETAYEAQILNHGKHREVRVHADGTRAPEQN</sequence>
<dbReference type="Proteomes" id="UP000515312">
    <property type="component" value="Chromosome"/>
</dbReference>
<keyword evidence="2" id="KW-1185">Reference proteome</keyword>
<dbReference type="RefSeq" id="WP_186741589.1">
    <property type="nucleotide sequence ID" value="NZ_CP060394.1"/>
</dbReference>
<evidence type="ECO:0000313" key="2">
    <source>
        <dbReference type="Proteomes" id="UP000515312"/>
    </source>
</evidence>
<accession>A0A7G8BF50</accession>
<proteinExistence type="predicted"/>
<dbReference type="EMBL" id="CP060394">
    <property type="protein sequence ID" value="QNI31170.1"/>
    <property type="molecule type" value="Genomic_DNA"/>
</dbReference>
<organism evidence="1 2">
    <name type="scientific">Alloacidobacterium dinghuense</name>
    <dbReference type="NCBI Taxonomy" id="2763107"/>
    <lineage>
        <taxon>Bacteria</taxon>
        <taxon>Pseudomonadati</taxon>
        <taxon>Acidobacteriota</taxon>
        <taxon>Terriglobia</taxon>
        <taxon>Terriglobales</taxon>
        <taxon>Acidobacteriaceae</taxon>
        <taxon>Alloacidobacterium</taxon>
    </lineage>
</organism>
<gene>
    <name evidence="1" type="ORF">H7849_19025</name>
</gene>
<name>A0A7G8BF50_9BACT</name>